<dbReference type="InterPro" id="IPR055357">
    <property type="entry name" value="LRR_At1g61320_AtMIF1"/>
</dbReference>
<gene>
    <name evidence="2" type="ORF">C2845_PM08G13620</name>
</gene>
<dbReference type="InterPro" id="IPR032675">
    <property type="entry name" value="LRR_dom_sf"/>
</dbReference>
<evidence type="ECO:0000259" key="1">
    <source>
        <dbReference type="Pfam" id="PF23622"/>
    </source>
</evidence>
<evidence type="ECO:0000313" key="2">
    <source>
        <dbReference type="EMBL" id="RLM92360.1"/>
    </source>
</evidence>
<dbReference type="AlphaFoldDB" id="A0A3L6QZH3"/>
<evidence type="ECO:0000313" key="3">
    <source>
        <dbReference type="Proteomes" id="UP000275267"/>
    </source>
</evidence>
<accession>A0A3L6QZH3</accession>
<dbReference type="EMBL" id="PQIB02000010">
    <property type="protein sequence ID" value="RLM92360.1"/>
    <property type="molecule type" value="Genomic_DNA"/>
</dbReference>
<dbReference type="Proteomes" id="UP000275267">
    <property type="component" value="Unassembled WGS sequence"/>
</dbReference>
<keyword evidence="3" id="KW-1185">Reference proteome</keyword>
<reference evidence="3" key="1">
    <citation type="journal article" date="2019" name="Nat. Commun.">
        <title>The genome of broomcorn millet.</title>
        <authorList>
            <person name="Zou C."/>
            <person name="Miki D."/>
            <person name="Li D."/>
            <person name="Tang Q."/>
            <person name="Xiao L."/>
            <person name="Rajput S."/>
            <person name="Deng P."/>
            <person name="Jia W."/>
            <person name="Huang R."/>
            <person name="Zhang M."/>
            <person name="Sun Y."/>
            <person name="Hu J."/>
            <person name="Fu X."/>
            <person name="Schnable P.S."/>
            <person name="Li F."/>
            <person name="Zhang H."/>
            <person name="Feng B."/>
            <person name="Zhu X."/>
            <person name="Liu R."/>
            <person name="Schnable J.C."/>
            <person name="Zhu J.-K."/>
            <person name="Zhang H."/>
        </authorList>
    </citation>
    <scope>NUCLEOTIDE SEQUENCE [LARGE SCALE GENOMIC DNA]</scope>
</reference>
<dbReference type="InterPro" id="IPR053772">
    <property type="entry name" value="At1g61320/At1g61330-like"/>
</dbReference>
<sequence length="366" mass="40489">MPTTLSFNGVQLASVLLSRLLSRDISSVEDQSSAANTFPDDVRLARPSGRTPLTDELIAMSKSRKDNSQRRKRIRFSGPNLPELELASCNEIICLKTPCMLEQFSCLTVSGCSMPQIIESKAPNLSTTNFEGNLVHLSLGQPMNVTSLDLQCSDETNFLCYAITKLPYVVPNLETLSLSSDSEMVTTPMVASKFVHLKHLQICLGGGLSEGYDFLSLVSFLDASPVLEAFVLGVYQSEMNFDSVFGNTTHMRQMPEHKHHSLKDLMIFGFCSARSFVELTCHILESATNLESVNLDCVFDENDEENTVRCSVTSDRKPGDCFPLNNEMILEANKGIMAIDRYMASKVPSVVKLDVRGPCSRCHSIF</sequence>
<protein>
    <recommendedName>
        <fullName evidence="1">At1g61320/AtMIF1 LRR domain-containing protein</fullName>
    </recommendedName>
</protein>
<dbReference type="Gene3D" id="3.80.10.10">
    <property type="entry name" value="Ribonuclease Inhibitor"/>
    <property type="match status" value="1"/>
</dbReference>
<dbReference type="SUPFAM" id="SSF52047">
    <property type="entry name" value="RNI-like"/>
    <property type="match status" value="1"/>
</dbReference>
<dbReference type="PANTHER" id="PTHR34145">
    <property type="entry name" value="OS02G0105600 PROTEIN"/>
    <property type="match status" value="1"/>
</dbReference>
<dbReference type="Pfam" id="PF23622">
    <property type="entry name" value="LRR_At1g61320_AtMIF1"/>
    <property type="match status" value="1"/>
</dbReference>
<organism evidence="2 3">
    <name type="scientific">Panicum miliaceum</name>
    <name type="common">Proso millet</name>
    <name type="synonym">Broomcorn millet</name>
    <dbReference type="NCBI Taxonomy" id="4540"/>
    <lineage>
        <taxon>Eukaryota</taxon>
        <taxon>Viridiplantae</taxon>
        <taxon>Streptophyta</taxon>
        <taxon>Embryophyta</taxon>
        <taxon>Tracheophyta</taxon>
        <taxon>Spermatophyta</taxon>
        <taxon>Magnoliopsida</taxon>
        <taxon>Liliopsida</taxon>
        <taxon>Poales</taxon>
        <taxon>Poaceae</taxon>
        <taxon>PACMAD clade</taxon>
        <taxon>Panicoideae</taxon>
        <taxon>Panicodae</taxon>
        <taxon>Paniceae</taxon>
        <taxon>Panicinae</taxon>
        <taxon>Panicum</taxon>
        <taxon>Panicum sect. Panicum</taxon>
    </lineage>
</organism>
<proteinExistence type="predicted"/>
<dbReference type="STRING" id="4540.A0A3L6QZH3"/>
<name>A0A3L6QZH3_PANMI</name>
<dbReference type="OrthoDB" id="647634at2759"/>
<dbReference type="PANTHER" id="PTHR34145:SF8">
    <property type="entry name" value="OS05G0538250 PROTEIN"/>
    <property type="match status" value="1"/>
</dbReference>
<comment type="caution">
    <text evidence="2">The sequence shown here is derived from an EMBL/GenBank/DDBJ whole genome shotgun (WGS) entry which is preliminary data.</text>
</comment>
<feature type="domain" description="At1g61320/AtMIF1 LRR" evidence="1">
    <location>
        <begin position="80"/>
        <end position="360"/>
    </location>
</feature>